<proteinExistence type="predicted"/>
<evidence type="ECO:0000313" key="3">
    <source>
        <dbReference type="Proteomes" id="UP000006377"/>
    </source>
</evidence>
<dbReference type="OrthoDB" id="5796101at2"/>
<accession>A7HQL4</accession>
<feature type="signal peptide" evidence="1">
    <location>
        <begin position="1"/>
        <end position="26"/>
    </location>
</feature>
<evidence type="ECO:0000313" key="2">
    <source>
        <dbReference type="EMBL" id="ABS62197.1"/>
    </source>
</evidence>
<dbReference type="EMBL" id="CP000774">
    <property type="protein sequence ID" value="ABS62197.1"/>
    <property type="molecule type" value="Genomic_DNA"/>
</dbReference>
<evidence type="ECO:0000256" key="1">
    <source>
        <dbReference type="SAM" id="SignalP"/>
    </source>
</evidence>
<feature type="chain" id="PRO_5002707396" evidence="1">
    <location>
        <begin position="27"/>
        <end position="133"/>
    </location>
</feature>
<dbReference type="KEGG" id="pla:Plav_0574"/>
<organism evidence="2 3">
    <name type="scientific">Parvibaculum lavamentivorans (strain DS-1 / DSM 13023 / NCIMB 13966)</name>
    <dbReference type="NCBI Taxonomy" id="402881"/>
    <lineage>
        <taxon>Bacteria</taxon>
        <taxon>Pseudomonadati</taxon>
        <taxon>Pseudomonadota</taxon>
        <taxon>Alphaproteobacteria</taxon>
        <taxon>Hyphomicrobiales</taxon>
        <taxon>Parvibaculaceae</taxon>
        <taxon>Parvibaculum</taxon>
    </lineage>
</organism>
<sequence>MHTKGRLSILVAAAGAVMLFAAPAFAAQLDKEIAAAAQHAGLAAQSGDVAGVHTHLHHTINCLVGPEGEGFAPKEMNPCKALGNGAIPDAEDDETRAALEAALQEAQAGIATEDHEAAKTHAGETQAMLEALK</sequence>
<keyword evidence="1" id="KW-0732">Signal</keyword>
<dbReference type="RefSeq" id="WP_011995488.1">
    <property type="nucleotide sequence ID" value="NC_009719.1"/>
</dbReference>
<dbReference type="HOGENOM" id="CLU_1904724_0_0_5"/>
<dbReference type="AlphaFoldDB" id="A7HQL4"/>
<name>A7HQL4_PARL1</name>
<dbReference type="STRING" id="402881.Plav_0574"/>
<reference evidence="2 3" key="1">
    <citation type="journal article" date="2011" name="Stand. Genomic Sci.">
        <title>Complete genome sequence of Parvibaculum lavamentivorans type strain (DS-1(T)).</title>
        <authorList>
            <person name="Schleheck D."/>
            <person name="Weiss M."/>
            <person name="Pitluck S."/>
            <person name="Bruce D."/>
            <person name="Land M.L."/>
            <person name="Han S."/>
            <person name="Saunders E."/>
            <person name="Tapia R."/>
            <person name="Detter C."/>
            <person name="Brettin T."/>
            <person name="Han J."/>
            <person name="Woyke T."/>
            <person name="Goodwin L."/>
            <person name="Pennacchio L."/>
            <person name="Nolan M."/>
            <person name="Cook A.M."/>
            <person name="Kjelleberg S."/>
            <person name="Thomas T."/>
        </authorList>
    </citation>
    <scope>NUCLEOTIDE SEQUENCE [LARGE SCALE GENOMIC DNA]</scope>
    <source>
        <strain evidence="3">DS-1 / DSM 13023 / NCIMB 13966</strain>
    </source>
</reference>
<keyword evidence="3" id="KW-1185">Reference proteome</keyword>
<protein>
    <submittedName>
        <fullName evidence="2">Uncharacterized protein</fullName>
    </submittedName>
</protein>
<dbReference type="eggNOG" id="ENOG5031BUJ">
    <property type="taxonomic scope" value="Bacteria"/>
</dbReference>
<gene>
    <name evidence="2" type="ordered locus">Plav_0574</name>
</gene>
<dbReference type="Proteomes" id="UP000006377">
    <property type="component" value="Chromosome"/>
</dbReference>